<reference evidence="2 3" key="1">
    <citation type="submission" date="2021-06" db="EMBL/GenBank/DDBJ databases">
        <title>Caerostris extrusa draft genome.</title>
        <authorList>
            <person name="Kono N."/>
            <person name="Arakawa K."/>
        </authorList>
    </citation>
    <scope>NUCLEOTIDE SEQUENCE [LARGE SCALE GENOMIC DNA]</scope>
</reference>
<evidence type="ECO:0000313" key="3">
    <source>
        <dbReference type="Proteomes" id="UP001054945"/>
    </source>
</evidence>
<feature type="region of interest" description="Disordered" evidence="1">
    <location>
        <begin position="1"/>
        <end position="59"/>
    </location>
</feature>
<dbReference type="AlphaFoldDB" id="A0AAV4MVJ2"/>
<comment type="caution">
    <text evidence="2">The sequence shown here is derived from an EMBL/GenBank/DDBJ whole genome shotgun (WGS) entry which is preliminary data.</text>
</comment>
<organism evidence="2 3">
    <name type="scientific">Caerostris extrusa</name>
    <name type="common">Bark spider</name>
    <name type="synonym">Caerostris bankana</name>
    <dbReference type="NCBI Taxonomy" id="172846"/>
    <lineage>
        <taxon>Eukaryota</taxon>
        <taxon>Metazoa</taxon>
        <taxon>Ecdysozoa</taxon>
        <taxon>Arthropoda</taxon>
        <taxon>Chelicerata</taxon>
        <taxon>Arachnida</taxon>
        <taxon>Araneae</taxon>
        <taxon>Araneomorphae</taxon>
        <taxon>Entelegynae</taxon>
        <taxon>Araneoidea</taxon>
        <taxon>Araneidae</taxon>
        <taxon>Caerostris</taxon>
    </lineage>
</organism>
<proteinExistence type="predicted"/>
<accession>A0AAV4MVJ2</accession>
<feature type="compositionally biased region" description="Basic and acidic residues" evidence="1">
    <location>
        <begin position="10"/>
        <end position="35"/>
    </location>
</feature>
<dbReference type="EMBL" id="BPLR01020251">
    <property type="protein sequence ID" value="GIX76434.1"/>
    <property type="molecule type" value="Genomic_DNA"/>
</dbReference>
<dbReference type="Proteomes" id="UP001054945">
    <property type="component" value="Unassembled WGS sequence"/>
</dbReference>
<keyword evidence="3" id="KW-1185">Reference proteome</keyword>
<evidence type="ECO:0000313" key="2">
    <source>
        <dbReference type="EMBL" id="GIX76434.1"/>
    </source>
</evidence>
<sequence length="83" mass="9259">MTGVGGGGCKADRLDFTYDTDHDGSPSRSEDELLKTNKSSRTSNRSRDTHSKTSESSVSFDFTMASSRRWKRCSVLPELAFIY</sequence>
<name>A0AAV4MVJ2_CAEEX</name>
<protein>
    <submittedName>
        <fullName evidence="2">Uncharacterized protein</fullName>
    </submittedName>
</protein>
<gene>
    <name evidence="2" type="ORF">CEXT_646221</name>
</gene>
<evidence type="ECO:0000256" key="1">
    <source>
        <dbReference type="SAM" id="MobiDB-lite"/>
    </source>
</evidence>